<evidence type="ECO:0000313" key="1">
    <source>
        <dbReference type="EMBL" id="SFG16629.1"/>
    </source>
</evidence>
<gene>
    <name evidence="1" type="ORF">SAMN02787118_116206</name>
</gene>
<sequence length="113" mass="12330">MADGQRLSDAQVVKLEKDILIKFESIKGQVHRLQGTIDSLESGQWKGIGAGAFNTKQYEINTSLVRIGNVLTKFLEAMTATRKIKDGTEDEVRSAVQSINVFDGAPKSSLSGF</sequence>
<accession>A0A1I2PNC1</accession>
<proteinExistence type="predicted"/>
<name>A0A1I2PNC1_9ACTN</name>
<dbReference type="OrthoDB" id="4283504at2"/>
<dbReference type="RefSeq" id="WP_075031308.1">
    <property type="nucleotide sequence ID" value="NZ_FONR01000016.1"/>
</dbReference>
<dbReference type="Proteomes" id="UP000181942">
    <property type="component" value="Unassembled WGS sequence"/>
</dbReference>
<organism evidence="1 2">
    <name type="scientific">Streptomyces mirabilis</name>
    <dbReference type="NCBI Taxonomy" id="68239"/>
    <lineage>
        <taxon>Bacteria</taxon>
        <taxon>Bacillati</taxon>
        <taxon>Actinomycetota</taxon>
        <taxon>Actinomycetes</taxon>
        <taxon>Kitasatosporales</taxon>
        <taxon>Streptomycetaceae</taxon>
        <taxon>Streptomyces</taxon>
    </lineage>
</organism>
<dbReference type="Gene3D" id="1.10.287.1060">
    <property type="entry name" value="ESAT-6-like"/>
    <property type="match status" value="1"/>
</dbReference>
<reference evidence="1 2" key="1">
    <citation type="submission" date="2016-10" db="EMBL/GenBank/DDBJ databases">
        <authorList>
            <person name="de Groot N.N."/>
        </authorList>
    </citation>
    <scope>NUCLEOTIDE SEQUENCE [LARGE SCALE GENOMIC DNA]</scope>
    <source>
        <strain evidence="1 2">OK461</strain>
    </source>
</reference>
<dbReference type="EMBL" id="FONR01000016">
    <property type="protein sequence ID" value="SFG16629.1"/>
    <property type="molecule type" value="Genomic_DNA"/>
</dbReference>
<dbReference type="SUPFAM" id="SSF140453">
    <property type="entry name" value="EsxAB dimer-like"/>
    <property type="match status" value="1"/>
</dbReference>
<evidence type="ECO:0000313" key="2">
    <source>
        <dbReference type="Proteomes" id="UP000181942"/>
    </source>
</evidence>
<dbReference type="InterPro" id="IPR036689">
    <property type="entry name" value="ESAT-6-like_sf"/>
</dbReference>
<protein>
    <submittedName>
        <fullName evidence="1">Proteins of 100 residues with WXG</fullName>
    </submittedName>
</protein>
<dbReference type="AlphaFoldDB" id="A0A1I2PNC1"/>